<feature type="compositionally biased region" description="Basic residues" evidence="1">
    <location>
        <begin position="101"/>
        <end position="117"/>
    </location>
</feature>
<name>A0A7S2ER06_9STRA</name>
<dbReference type="GO" id="GO:0009190">
    <property type="term" value="P:cyclic nucleotide biosynthetic process"/>
    <property type="evidence" value="ECO:0007669"/>
    <property type="project" value="InterPro"/>
</dbReference>
<feature type="domain" description="Guanylate cyclase" evidence="2">
    <location>
        <begin position="753"/>
        <end position="788"/>
    </location>
</feature>
<feature type="region of interest" description="Disordered" evidence="1">
    <location>
        <begin position="197"/>
        <end position="283"/>
    </location>
</feature>
<feature type="region of interest" description="Disordered" evidence="1">
    <location>
        <begin position="363"/>
        <end position="395"/>
    </location>
</feature>
<dbReference type="InterPro" id="IPR029787">
    <property type="entry name" value="Nucleotide_cyclase"/>
</dbReference>
<evidence type="ECO:0000259" key="2">
    <source>
        <dbReference type="PROSITE" id="PS50125"/>
    </source>
</evidence>
<dbReference type="PANTHER" id="PTHR43081:SF1">
    <property type="entry name" value="ADENYLATE CYCLASE, TERMINAL-DIFFERENTIATION SPECIFIC"/>
    <property type="match status" value="1"/>
</dbReference>
<evidence type="ECO:0000313" key="3">
    <source>
        <dbReference type="EMBL" id="CAD9351419.1"/>
    </source>
</evidence>
<dbReference type="SMART" id="SM00044">
    <property type="entry name" value="CYCc"/>
    <property type="match status" value="1"/>
</dbReference>
<accession>A0A7S2ER06</accession>
<evidence type="ECO:0000256" key="1">
    <source>
        <dbReference type="SAM" id="MobiDB-lite"/>
    </source>
</evidence>
<feature type="region of interest" description="Disordered" evidence="1">
    <location>
        <begin position="1"/>
        <end position="150"/>
    </location>
</feature>
<protein>
    <recommendedName>
        <fullName evidence="2">Guanylate cyclase domain-containing protein</fullName>
    </recommendedName>
</protein>
<dbReference type="GO" id="GO:0035556">
    <property type="term" value="P:intracellular signal transduction"/>
    <property type="evidence" value="ECO:0007669"/>
    <property type="project" value="InterPro"/>
</dbReference>
<reference evidence="3" key="1">
    <citation type="submission" date="2021-01" db="EMBL/GenBank/DDBJ databases">
        <authorList>
            <person name="Corre E."/>
            <person name="Pelletier E."/>
            <person name="Niang G."/>
            <person name="Scheremetjew M."/>
            <person name="Finn R."/>
            <person name="Kale V."/>
            <person name="Holt S."/>
            <person name="Cochrane G."/>
            <person name="Meng A."/>
            <person name="Brown T."/>
            <person name="Cohen L."/>
        </authorList>
    </citation>
    <scope>NUCLEOTIDE SEQUENCE</scope>
    <source>
        <strain evidence="3">Pop2</strain>
    </source>
</reference>
<dbReference type="AlphaFoldDB" id="A0A7S2ER06"/>
<dbReference type="Gene3D" id="3.30.70.1230">
    <property type="entry name" value="Nucleotide cyclase"/>
    <property type="match status" value="2"/>
</dbReference>
<feature type="compositionally biased region" description="Low complexity" evidence="1">
    <location>
        <begin position="363"/>
        <end position="374"/>
    </location>
</feature>
<feature type="domain" description="Guanylate cyclase" evidence="2">
    <location>
        <begin position="419"/>
        <end position="550"/>
    </location>
</feature>
<organism evidence="3">
    <name type="scientific">Ditylum brightwellii</name>
    <dbReference type="NCBI Taxonomy" id="49249"/>
    <lineage>
        <taxon>Eukaryota</taxon>
        <taxon>Sar</taxon>
        <taxon>Stramenopiles</taxon>
        <taxon>Ochrophyta</taxon>
        <taxon>Bacillariophyta</taxon>
        <taxon>Mediophyceae</taxon>
        <taxon>Lithodesmiophycidae</taxon>
        <taxon>Lithodesmiales</taxon>
        <taxon>Lithodesmiaceae</taxon>
        <taxon>Ditylum</taxon>
    </lineage>
</organism>
<feature type="compositionally biased region" description="Polar residues" evidence="1">
    <location>
        <begin position="375"/>
        <end position="395"/>
    </location>
</feature>
<feature type="region of interest" description="Disordered" evidence="1">
    <location>
        <begin position="306"/>
        <end position="328"/>
    </location>
</feature>
<dbReference type="PANTHER" id="PTHR43081">
    <property type="entry name" value="ADENYLATE CYCLASE, TERMINAL-DIFFERENTIATION SPECIFIC-RELATED"/>
    <property type="match status" value="1"/>
</dbReference>
<dbReference type="EMBL" id="HBGN01034090">
    <property type="protein sequence ID" value="CAD9351419.1"/>
    <property type="molecule type" value="Transcribed_RNA"/>
</dbReference>
<dbReference type="CDD" id="cd07302">
    <property type="entry name" value="CHD"/>
    <property type="match status" value="1"/>
</dbReference>
<gene>
    <name evidence="3" type="ORF">DBRI1063_LOCUS21941</name>
</gene>
<dbReference type="InterPro" id="IPR001054">
    <property type="entry name" value="A/G_cyclase"/>
</dbReference>
<feature type="compositionally biased region" description="Basic and acidic residues" evidence="1">
    <location>
        <begin position="252"/>
        <end position="266"/>
    </location>
</feature>
<sequence>MARRSANDGHTVTTSDAVDLSSARNRGFLSKFRPRGREDESASRSNGGPIEIKVPTHRMSGDDPKNVVKSASRALLNLTLSEPPSDQPRRTRRASPSDRPRHQRSPSLQRHHSSRPRMSRDDGGSVISIGSAPVRGKMGSRRRLVNDDEASAVSAASINSAPMRGASSNRKRVTLERLRKSQEQINKSYLERQEQLKRQESFQRQDGYSHQQHRPADSGGNSAHNRHQRTGGGNSAHGPIHIDNVPLINLDQQRRPRESGSGRRNEGSVYTAPTILNPPNSAASVRSAPTIVQNDQHFGNPRCHLSVVEKPRPRSRTPGNGSGSAASNGVDHQFALSVVPESQQHGNRYVDDIMMQSMSSGIGSHSPHIFGSGSDTASRRTSNGSNSPEMMYSNSSQLDPETFRRHLARGMQAPEGDVTIVFTDLQGSTTLWETHPPAMKAAVDLHDKIIRRCYGEHSGYEITTEGDAFQLAFQHPIDALAFALKTQVELHKADWSPEMLALEDASEKDGFRGFRVRMGLHHGRTKSRVHDVTRRTFYEGEAVDIAKAMEGICYGGQILTTVETWRAVSGISEQVLGSPQVMDCGEHELDIRQRNEKGPLSKRVVQLVPKEYAFDYFAARGREEHPGSKHVRLKKESDVVGRKFAPLKSKNQICASFFDAPYANGKVTIIFIYTKGIDDLPTEIRKNNRQVLAKVVRSLLAQCNPHGYECQEENGSWMLAFGKMAKAVSFGLRLVESTARAPLEGDIDRSKIFKIGVHTGPFTSMGPHTVTGRADYFGPVVNRAARVASQCELGQVLIGIPLPSGETPCTPDFGSKIITKLVGIRKLKGLTVDMALFSCARAPR</sequence>
<dbReference type="InterPro" id="IPR050697">
    <property type="entry name" value="Adenylyl/Guanylyl_Cyclase_3/4"/>
</dbReference>
<dbReference type="SUPFAM" id="SSF55073">
    <property type="entry name" value="Nucleotide cyclase"/>
    <property type="match status" value="2"/>
</dbReference>
<dbReference type="PROSITE" id="PS50125">
    <property type="entry name" value="GUANYLATE_CYCLASE_2"/>
    <property type="match status" value="2"/>
</dbReference>
<proteinExistence type="predicted"/>
<dbReference type="Pfam" id="PF00211">
    <property type="entry name" value="Guanylate_cyc"/>
    <property type="match status" value="2"/>
</dbReference>